<evidence type="ECO:0000313" key="3">
    <source>
        <dbReference type="EMBL" id="MFD0314901.1"/>
    </source>
</evidence>
<keyword evidence="2" id="KW-0812">Transmembrane</keyword>
<reference evidence="4" key="1">
    <citation type="journal article" date="2019" name="Int. J. Syst. Evol. Microbiol.">
        <title>The Global Catalogue of Microorganisms (GCM) 10K type strain sequencing project: providing services to taxonomists for standard genome sequencing and annotation.</title>
        <authorList>
            <consortium name="The Broad Institute Genomics Platform"/>
            <consortium name="The Broad Institute Genome Sequencing Center for Infectious Disease"/>
            <person name="Wu L."/>
            <person name="Ma J."/>
        </authorList>
    </citation>
    <scope>NUCLEOTIDE SEQUENCE [LARGE SCALE GENOMIC DNA]</scope>
    <source>
        <strain evidence="4">CGMCC 4.7400</strain>
    </source>
</reference>
<comment type="caution">
    <text evidence="3">The sequence shown here is derived from an EMBL/GenBank/DDBJ whole genome shotgun (WGS) entry which is preliminary data.</text>
</comment>
<organism evidence="3 4">
    <name type="scientific">Streptomyces flavalbus</name>
    <dbReference type="NCBI Taxonomy" id="2665155"/>
    <lineage>
        <taxon>Bacteria</taxon>
        <taxon>Bacillati</taxon>
        <taxon>Actinomycetota</taxon>
        <taxon>Actinomycetes</taxon>
        <taxon>Kitasatosporales</taxon>
        <taxon>Streptomycetaceae</taxon>
        <taxon>Streptomyces</taxon>
    </lineage>
</organism>
<keyword evidence="2" id="KW-0472">Membrane</keyword>
<evidence type="ECO:0000256" key="1">
    <source>
        <dbReference type="SAM" id="MobiDB-lite"/>
    </source>
</evidence>
<gene>
    <name evidence="3" type="ORF">ACFQZ6_11805</name>
</gene>
<feature type="compositionally biased region" description="Low complexity" evidence="1">
    <location>
        <begin position="75"/>
        <end position="98"/>
    </location>
</feature>
<accession>A0ABW2WAK6</accession>
<evidence type="ECO:0008006" key="5">
    <source>
        <dbReference type="Google" id="ProtNLM"/>
    </source>
</evidence>
<proteinExistence type="predicted"/>
<feature type="region of interest" description="Disordered" evidence="1">
    <location>
        <begin position="67"/>
        <end position="98"/>
    </location>
</feature>
<evidence type="ECO:0000313" key="4">
    <source>
        <dbReference type="Proteomes" id="UP001597023"/>
    </source>
</evidence>
<dbReference type="EMBL" id="JBHTEB010000001">
    <property type="protein sequence ID" value="MFD0314901.1"/>
    <property type="molecule type" value="Genomic_DNA"/>
</dbReference>
<sequence>MNDHGFEERVRELLAEDAHMISPSAAPYPDIRRRGVAWRRRRVAATGAALVTLAAVPVGAYALGGSGGSGGGAGPAASASAAVSATPTPTPTPTTTAAAPRGVLLDGITYAQALEDLEYCVEFEWPQGPNDDYGDPADYRLLLAMRSTGDSNTPGDGRFVVAVDDTATTRLICNVKDGDDGPGRNFGGGDVAGPDAGPVVPDINAQKLYAQSFLDKGNWTLPFRWADIGTVEDSVKRVTVEYGGETSEAVLDDGWFVATGELDRQVTEAPRVKGYDAGGELVYDSDEDPTYDALLP</sequence>
<dbReference type="RefSeq" id="WP_381607428.1">
    <property type="nucleotide sequence ID" value="NZ_JBHTEB010000001.1"/>
</dbReference>
<evidence type="ECO:0000256" key="2">
    <source>
        <dbReference type="SAM" id="Phobius"/>
    </source>
</evidence>
<keyword evidence="2" id="KW-1133">Transmembrane helix</keyword>
<feature type="transmembrane region" description="Helical" evidence="2">
    <location>
        <begin position="43"/>
        <end position="63"/>
    </location>
</feature>
<name>A0ABW2WAK6_9ACTN</name>
<keyword evidence="4" id="KW-1185">Reference proteome</keyword>
<protein>
    <recommendedName>
        <fullName evidence="5">Tat pathway signal sequence domain protein</fullName>
    </recommendedName>
</protein>
<dbReference type="Proteomes" id="UP001597023">
    <property type="component" value="Unassembled WGS sequence"/>
</dbReference>